<feature type="region of interest" description="Disordered" evidence="1">
    <location>
        <begin position="780"/>
        <end position="811"/>
    </location>
</feature>
<reference evidence="2 3" key="1">
    <citation type="journal article" date="2022" name="bioRxiv">
        <title>Genomics of Preaxostyla Flagellates Illuminates Evolutionary Transitions and the Path Towards Mitochondrial Loss.</title>
        <authorList>
            <person name="Novak L.V.F."/>
            <person name="Treitli S.C."/>
            <person name="Pyrih J."/>
            <person name="Halakuc P."/>
            <person name="Pipaliya S.V."/>
            <person name="Vacek V."/>
            <person name="Brzon O."/>
            <person name="Soukal P."/>
            <person name="Eme L."/>
            <person name="Dacks J.B."/>
            <person name="Karnkowska A."/>
            <person name="Elias M."/>
            <person name="Hampl V."/>
        </authorList>
    </citation>
    <scope>NUCLEOTIDE SEQUENCE [LARGE SCALE GENOMIC DNA]</scope>
    <source>
        <strain evidence="2">NAU3</strain>
        <tissue evidence="2">Gut</tissue>
    </source>
</reference>
<feature type="compositionally biased region" description="Basic and acidic residues" evidence="1">
    <location>
        <begin position="178"/>
        <end position="189"/>
    </location>
</feature>
<feature type="region of interest" description="Disordered" evidence="1">
    <location>
        <begin position="107"/>
        <end position="189"/>
    </location>
</feature>
<proteinExistence type="predicted"/>
<protein>
    <submittedName>
        <fullName evidence="2">Uncharacterized protein</fullName>
    </submittedName>
</protein>
<feature type="compositionally biased region" description="Basic and acidic residues" evidence="1">
    <location>
        <begin position="780"/>
        <end position="793"/>
    </location>
</feature>
<evidence type="ECO:0000256" key="1">
    <source>
        <dbReference type="SAM" id="MobiDB-lite"/>
    </source>
</evidence>
<evidence type="ECO:0000313" key="2">
    <source>
        <dbReference type="EMBL" id="KAK2960619.1"/>
    </source>
</evidence>
<feature type="compositionally biased region" description="Basic residues" evidence="1">
    <location>
        <begin position="118"/>
        <end position="133"/>
    </location>
</feature>
<feature type="compositionally biased region" description="Polar residues" evidence="1">
    <location>
        <begin position="801"/>
        <end position="811"/>
    </location>
</feature>
<dbReference type="Proteomes" id="UP001281761">
    <property type="component" value="Unassembled WGS sequence"/>
</dbReference>
<comment type="caution">
    <text evidence="2">The sequence shown here is derived from an EMBL/GenBank/DDBJ whole genome shotgun (WGS) entry which is preliminary data.</text>
</comment>
<sequence>MLLHSLNKGADIIQLSIELGVLYILKSSSHNIDSTDTLNNLVSVLNWLETQSSDDQKRLISDIKAITGVYKSQQPELSYPPLVTHSIPTILQDTNIPDSIARELRLNEVNESPQASKERKRLQAQRKTYRSQRQRSERNKLNAEIQKDQAEERAFNEKLSVSRAQTPEHVQIKKTKRQSSERDEHVVHTDHIPPKWGLLDTLNELIIIDSDTDEEPTRHPRLRRKAAQYVDYLIQTPQPQRTPRKVAPKKKYTPKAPSHLEPALEQTIERVPTPNQAKIIKREKEDEPFVIPDWYFSLSQRTMLVGTEIVYPPFMQDTNESFENSESLLTQSQISIKIETLSTGYAFDEWQLTYKLLANNSSQFATQSISSKQILLQQLYIVSESLTGQALTTTFKQPLFFTNQILFKLVMEKLTSLFQFLSQSFIDSVKWAEEQRLCHQVKLQCASCLCLMLKGTKTPNEWKLLIWYFEEHLRAQSEIEFAWREKRRQDMNIDRPENEFNGSEEHDEIILATPVNPTMSLDDRVLERTLLSLSFILENSTRVTNVIREDPQDFCERLLKLMISKPRQILFSILRLLRSVVQSATFFHPAFLELRPSYLFHRCASTLIPDIARSNWAPILLWTSLVKLICGGKGQHTIDLAETGIINDIGLFFELLHRTPAKRPLRLIPTVPSIQPTPSTSADTNEINWWDDVEVEEGEEKTKIETIGELGLIIDAVLSDRKMLTVSSDGTVIVSGGVVGALLNENVIVLEKVLWHLSEYLARIRTSVKKVFDQKAKQQVEDASRVSDDRPLDEREDNDPESINRQPSPIPSANITIEVVGEGISEEELAAHANEENQQKMRESYPVVVEYSKCTQKFIEKAIVQILNFHLESPHAGEYKKISTWARIVLTRLLEQP</sequence>
<dbReference type="EMBL" id="JARBJD010000022">
    <property type="protein sequence ID" value="KAK2960619.1"/>
    <property type="molecule type" value="Genomic_DNA"/>
</dbReference>
<name>A0ABQ9YAE4_9EUKA</name>
<evidence type="ECO:0000313" key="3">
    <source>
        <dbReference type="Proteomes" id="UP001281761"/>
    </source>
</evidence>
<feature type="compositionally biased region" description="Basic and acidic residues" evidence="1">
    <location>
        <begin position="134"/>
        <end position="156"/>
    </location>
</feature>
<feature type="compositionally biased region" description="Basic residues" evidence="1">
    <location>
        <begin position="242"/>
        <end position="253"/>
    </location>
</feature>
<feature type="region of interest" description="Disordered" evidence="1">
    <location>
        <begin position="239"/>
        <end position="258"/>
    </location>
</feature>
<organism evidence="2 3">
    <name type="scientific">Blattamonas nauphoetae</name>
    <dbReference type="NCBI Taxonomy" id="2049346"/>
    <lineage>
        <taxon>Eukaryota</taxon>
        <taxon>Metamonada</taxon>
        <taxon>Preaxostyla</taxon>
        <taxon>Oxymonadida</taxon>
        <taxon>Blattamonas</taxon>
    </lineage>
</organism>
<accession>A0ABQ9YAE4</accession>
<gene>
    <name evidence="2" type="ORF">BLNAU_4517</name>
</gene>
<keyword evidence="3" id="KW-1185">Reference proteome</keyword>